<dbReference type="AlphaFoldDB" id="A0A4D4MI03"/>
<dbReference type="Proteomes" id="UP000299211">
    <property type="component" value="Unassembled WGS sequence"/>
</dbReference>
<evidence type="ECO:0000313" key="2">
    <source>
        <dbReference type="EMBL" id="GDY68467.1"/>
    </source>
</evidence>
<evidence type="ECO:0000256" key="1">
    <source>
        <dbReference type="SAM" id="MobiDB-lite"/>
    </source>
</evidence>
<reference evidence="2 5" key="2">
    <citation type="submission" date="2019-04" db="EMBL/GenBank/DDBJ databases">
        <title>Draft genome sequences of Streptomyces avermitilis NBRC 14893.</title>
        <authorList>
            <person name="Komaki H."/>
            <person name="Tamura T."/>
            <person name="Hosoyama A."/>
        </authorList>
    </citation>
    <scope>NUCLEOTIDE SEQUENCE [LARGE SCALE GENOMIC DNA]</scope>
    <source>
        <strain evidence="2 5">NBRC 14893</strain>
    </source>
</reference>
<feature type="region of interest" description="Disordered" evidence="1">
    <location>
        <begin position="72"/>
        <end position="125"/>
    </location>
</feature>
<organism evidence="3 4">
    <name type="scientific">Streptomyces avermitilis</name>
    <dbReference type="NCBI Taxonomy" id="33903"/>
    <lineage>
        <taxon>Bacteria</taxon>
        <taxon>Bacillati</taxon>
        <taxon>Actinomycetota</taxon>
        <taxon>Actinomycetes</taxon>
        <taxon>Kitasatosporales</taxon>
        <taxon>Streptomycetaceae</taxon>
        <taxon>Streptomyces</taxon>
    </lineage>
</organism>
<comment type="caution">
    <text evidence="3">The sequence shown here is derived from an EMBL/GenBank/DDBJ whole genome shotgun (WGS) entry which is preliminary data.</text>
</comment>
<dbReference type="Proteomes" id="UP000302139">
    <property type="component" value="Unassembled WGS sequence"/>
</dbReference>
<evidence type="ECO:0000313" key="5">
    <source>
        <dbReference type="Proteomes" id="UP000302139"/>
    </source>
</evidence>
<accession>A0A4D4MI03</accession>
<evidence type="ECO:0000313" key="3">
    <source>
        <dbReference type="EMBL" id="GDY71159.1"/>
    </source>
</evidence>
<protein>
    <submittedName>
        <fullName evidence="3">Uncharacterized protein</fullName>
    </submittedName>
</protein>
<sequence length="125" mass="13872">MLPYVKALHGHHALAAVHAARVAQIHTVMLDDVGPGNRRLTIAGRVRPLDDLTLKLLLDWLEHRRNRWPLRCSGSTRRPRCATRTLPADSWSDPSSGSGCRVTSKLASRSRAEGIGSQESYRDDP</sequence>
<dbReference type="EMBL" id="BJHY01000001">
    <property type="protein sequence ID" value="GDY71159.1"/>
    <property type="molecule type" value="Genomic_DNA"/>
</dbReference>
<dbReference type="EMBL" id="BJHX01000001">
    <property type="protein sequence ID" value="GDY68467.1"/>
    <property type="molecule type" value="Genomic_DNA"/>
</dbReference>
<proteinExistence type="predicted"/>
<evidence type="ECO:0000313" key="4">
    <source>
        <dbReference type="Proteomes" id="UP000299211"/>
    </source>
</evidence>
<reference evidence="3 4" key="1">
    <citation type="submission" date="2019-04" db="EMBL/GenBank/DDBJ databases">
        <title>Draft genome sequences of Streptomyces avermitilis ATCC 31267.</title>
        <authorList>
            <person name="Komaki H."/>
            <person name="Tamura T."/>
            <person name="Hosoyama A."/>
        </authorList>
    </citation>
    <scope>NUCLEOTIDE SEQUENCE [LARGE SCALE GENOMIC DNA]</scope>
    <source>
        <strain evidence="3 4">ATCC 31267</strain>
    </source>
</reference>
<gene>
    <name evidence="2" type="ORF">SAV14893_078600</name>
    <name evidence="3" type="ORF">SAV31267_006440</name>
</gene>
<name>A0A4D4MI03_STRAX</name>